<evidence type="ECO:0000256" key="2">
    <source>
        <dbReference type="ARBA" id="ARBA00007613"/>
    </source>
</evidence>
<feature type="coiled-coil region" evidence="8">
    <location>
        <begin position="330"/>
        <end position="357"/>
    </location>
</feature>
<accession>A0A1Z2XK72</accession>
<dbReference type="GO" id="GO:0015288">
    <property type="term" value="F:porin activity"/>
    <property type="evidence" value="ECO:0007669"/>
    <property type="project" value="TreeGrafter"/>
</dbReference>
<evidence type="ECO:0000256" key="4">
    <source>
        <dbReference type="ARBA" id="ARBA00022452"/>
    </source>
</evidence>
<feature type="signal peptide" evidence="9">
    <location>
        <begin position="1"/>
        <end position="21"/>
    </location>
</feature>
<keyword evidence="9" id="KW-0732">Signal</keyword>
<evidence type="ECO:0000256" key="5">
    <source>
        <dbReference type="ARBA" id="ARBA00022692"/>
    </source>
</evidence>
<evidence type="ECO:0000256" key="1">
    <source>
        <dbReference type="ARBA" id="ARBA00004442"/>
    </source>
</evidence>
<evidence type="ECO:0000256" key="9">
    <source>
        <dbReference type="SAM" id="SignalP"/>
    </source>
</evidence>
<accession>A0A1B1S8I3</accession>
<evidence type="ECO:0000313" key="13">
    <source>
        <dbReference type="Proteomes" id="UP000306630"/>
    </source>
</evidence>
<dbReference type="Gene3D" id="1.20.1600.10">
    <property type="entry name" value="Outer membrane efflux proteins (OEP)"/>
    <property type="match status" value="1"/>
</dbReference>
<keyword evidence="4" id="KW-1134">Transmembrane beta strand</keyword>
<dbReference type="InterPro" id="IPR051906">
    <property type="entry name" value="TolC-like"/>
</dbReference>
<protein>
    <submittedName>
        <fullName evidence="11">TolC family protein</fullName>
    </submittedName>
</protein>
<proteinExistence type="inferred from homology"/>
<dbReference type="STRING" id="1796646.A4V02_04695"/>
<name>A0A1B1S8I3_9BACT</name>
<evidence type="ECO:0000313" key="11">
    <source>
        <dbReference type="EMBL" id="TGY76565.1"/>
    </source>
</evidence>
<reference evidence="12" key="1">
    <citation type="submission" date="2016-04" db="EMBL/GenBank/DDBJ databases">
        <title>Complete Genome Sequences of Twelve Strains of a Stable Defined Moderately Diverse Mouse Microbiota 2 (sDMDMm2).</title>
        <authorList>
            <person name="Uchimura Y."/>
            <person name="Wyss M."/>
            <person name="Brugiroux S."/>
            <person name="Limenitakis J.P."/>
            <person name="Stecher B."/>
            <person name="McCoy K.D."/>
            <person name="Macpherson A.J."/>
        </authorList>
    </citation>
    <scope>NUCLEOTIDE SEQUENCE [LARGE SCALE GENOMIC DNA]</scope>
    <source>
        <strain evidence="12">YL27</strain>
    </source>
</reference>
<dbReference type="Proteomes" id="UP000306630">
    <property type="component" value="Unassembled WGS sequence"/>
</dbReference>
<feature type="chain" id="PRO_5008529283" evidence="9">
    <location>
        <begin position="22"/>
        <end position="437"/>
    </location>
</feature>
<reference evidence="11 13" key="3">
    <citation type="submission" date="2019-04" db="EMBL/GenBank/DDBJ databases">
        <title>Microbes associate with the intestines of laboratory mice.</title>
        <authorList>
            <person name="Navarre W."/>
            <person name="Wong E."/>
            <person name="Huang K."/>
            <person name="Tropini C."/>
            <person name="Ng K."/>
            <person name="Yu B."/>
        </authorList>
    </citation>
    <scope>NUCLEOTIDE SEQUENCE [LARGE SCALE GENOMIC DNA]</scope>
    <source>
        <strain evidence="11 13">NM06_A21</strain>
    </source>
</reference>
<keyword evidence="12" id="KW-1185">Reference proteome</keyword>
<keyword evidence="6" id="KW-0472">Membrane</keyword>
<dbReference type="Proteomes" id="UP000186351">
    <property type="component" value="Chromosome"/>
</dbReference>
<dbReference type="GO" id="GO:1990281">
    <property type="term" value="C:efflux pump complex"/>
    <property type="evidence" value="ECO:0007669"/>
    <property type="project" value="TreeGrafter"/>
</dbReference>
<evidence type="ECO:0000313" key="10">
    <source>
        <dbReference type="EMBL" id="ANU63080.1"/>
    </source>
</evidence>
<evidence type="ECO:0000256" key="7">
    <source>
        <dbReference type="ARBA" id="ARBA00023237"/>
    </source>
</evidence>
<organism evidence="10 12">
    <name type="scientific">Muribaculum intestinale</name>
    <dbReference type="NCBI Taxonomy" id="1796646"/>
    <lineage>
        <taxon>Bacteria</taxon>
        <taxon>Pseudomonadati</taxon>
        <taxon>Bacteroidota</taxon>
        <taxon>Bacteroidia</taxon>
        <taxon>Bacteroidales</taxon>
        <taxon>Muribaculaceae</taxon>
        <taxon>Muribaculum</taxon>
    </lineage>
</organism>
<reference evidence="10" key="2">
    <citation type="submission" date="2017-04" db="EMBL/GenBank/DDBJ databases">
        <title>Complete Genome Sequences of Twelve Strains of a Stable Defined Moderately Diverse Mouse Microbiota 2 (sDMDMm2).</title>
        <authorList>
            <person name="Uchimura Y."/>
            <person name="Wyss M."/>
            <person name="Brugiroux S."/>
            <person name="Limenitakis J.P."/>
            <person name="Stecher B."/>
            <person name="McCoy K.D."/>
            <person name="Macpherson A.J."/>
        </authorList>
    </citation>
    <scope>NUCLEOTIDE SEQUENCE</scope>
    <source>
        <strain evidence="10">YL27</strain>
    </source>
</reference>
<keyword evidence="8" id="KW-0175">Coiled coil</keyword>
<evidence type="ECO:0000313" key="12">
    <source>
        <dbReference type="Proteomes" id="UP000186351"/>
    </source>
</evidence>
<comment type="subcellular location">
    <subcellularLocation>
        <location evidence="1">Cell outer membrane</location>
    </subcellularLocation>
</comment>
<dbReference type="AlphaFoldDB" id="A0A1B1S8I3"/>
<evidence type="ECO:0000256" key="3">
    <source>
        <dbReference type="ARBA" id="ARBA00022448"/>
    </source>
</evidence>
<keyword evidence="3" id="KW-0813">Transport</keyword>
<keyword evidence="7" id="KW-0998">Cell outer membrane</keyword>
<dbReference type="GO" id="GO:0015562">
    <property type="term" value="F:efflux transmembrane transporter activity"/>
    <property type="evidence" value="ECO:0007669"/>
    <property type="project" value="InterPro"/>
</dbReference>
<dbReference type="OrthoDB" id="9811587at2"/>
<dbReference type="PANTHER" id="PTHR30026:SF20">
    <property type="entry name" value="OUTER MEMBRANE PROTEIN TOLC"/>
    <property type="match status" value="1"/>
</dbReference>
<dbReference type="KEGG" id="pary:A4V02_04695"/>
<keyword evidence="5" id="KW-0812">Transmembrane</keyword>
<evidence type="ECO:0000256" key="6">
    <source>
        <dbReference type="ARBA" id="ARBA00023136"/>
    </source>
</evidence>
<dbReference type="EMBL" id="SRYD01000002">
    <property type="protein sequence ID" value="TGY76565.1"/>
    <property type="molecule type" value="Genomic_DNA"/>
</dbReference>
<dbReference type="Pfam" id="PF02321">
    <property type="entry name" value="OEP"/>
    <property type="match status" value="2"/>
</dbReference>
<dbReference type="SUPFAM" id="SSF56954">
    <property type="entry name" value="Outer membrane efflux proteins (OEP)"/>
    <property type="match status" value="1"/>
</dbReference>
<dbReference type="PANTHER" id="PTHR30026">
    <property type="entry name" value="OUTER MEMBRANE PROTEIN TOLC"/>
    <property type="match status" value="1"/>
</dbReference>
<comment type="similarity">
    <text evidence="2">Belongs to the outer membrane factor (OMF) (TC 1.B.17) family.</text>
</comment>
<dbReference type="GO" id="GO:0009279">
    <property type="term" value="C:cell outer membrane"/>
    <property type="evidence" value="ECO:0007669"/>
    <property type="project" value="UniProtKB-SubCell"/>
</dbReference>
<dbReference type="InterPro" id="IPR003423">
    <property type="entry name" value="OMP_efflux"/>
</dbReference>
<gene>
    <name evidence="10" type="ORF">A4V02_04695</name>
    <name evidence="11" type="ORF">E5333_00825</name>
</gene>
<sequence length="437" mass="48073">MIMKKSLFTISMLMAVSSAVASPWSLDSCISYAVEHSLQVRQRIVEVRQGNVEVSSAKSGYLPTLGAQVSQGWNIGRGLTSDNTYADRNTSNTQWGVNLSLPLFDGLNTPRQVAYAKASLAASLQQLEAIRDNVTLNVIAGYLQVLYQKELHQEALHQEALSSYEFTRRKALLEAGKIPEIDMLEAESQLAQDRMSVATSANDTRLALVDLAQLLYIDDIDGFDIEPIDTDMPALTMAPLAELYARALGRSHAVAAARANITAAERGIDVAKTGYIPRLSFNAGIGSSYYTVSGFSNEPFGRQMRNNYATSMGFSLSIPIFDGLQTRNQVNRAKVQKVNAELQLDQAEQELMRQVQQAYYQADGARARLAAGETARDAANKAFEAMQEKYSVGRATPTDYEQAKSKALTATTQAIQARYELILRTRILDFLTTPSLR</sequence>
<evidence type="ECO:0000256" key="8">
    <source>
        <dbReference type="SAM" id="Coils"/>
    </source>
</evidence>
<dbReference type="EMBL" id="CP015402">
    <property type="protein sequence ID" value="ANU63080.1"/>
    <property type="molecule type" value="Genomic_DNA"/>
</dbReference>